<accession>R0M5V2</accession>
<dbReference type="EMBL" id="KB742479">
    <property type="protein sequence ID" value="EOB08013.1"/>
    <property type="molecule type" value="Genomic_DNA"/>
</dbReference>
<dbReference type="Proteomes" id="UP000296049">
    <property type="component" value="Unassembled WGS sequence"/>
</dbReference>
<gene>
    <name evidence="1" type="ORF">Anapl_00297</name>
</gene>
<keyword evidence="2" id="KW-1185">Reference proteome</keyword>
<evidence type="ECO:0000313" key="1">
    <source>
        <dbReference type="EMBL" id="EOB08013.1"/>
    </source>
</evidence>
<name>R0M5V2_ANAPL</name>
<proteinExistence type="predicted"/>
<organism evidence="1 2">
    <name type="scientific">Anas platyrhynchos</name>
    <name type="common">Mallard</name>
    <name type="synonym">Anas boschas</name>
    <dbReference type="NCBI Taxonomy" id="8839"/>
    <lineage>
        <taxon>Eukaryota</taxon>
        <taxon>Metazoa</taxon>
        <taxon>Chordata</taxon>
        <taxon>Craniata</taxon>
        <taxon>Vertebrata</taxon>
        <taxon>Euteleostomi</taxon>
        <taxon>Archelosauria</taxon>
        <taxon>Archosauria</taxon>
        <taxon>Dinosauria</taxon>
        <taxon>Saurischia</taxon>
        <taxon>Theropoda</taxon>
        <taxon>Coelurosauria</taxon>
        <taxon>Aves</taxon>
        <taxon>Neognathae</taxon>
        <taxon>Galloanserae</taxon>
        <taxon>Anseriformes</taxon>
        <taxon>Anatidae</taxon>
        <taxon>Anatinae</taxon>
        <taxon>Anas</taxon>
    </lineage>
</organism>
<protein>
    <submittedName>
        <fullName evidence="1">Uncharacterized protein</fullName>
    </submittedName>
</protein>
<evidence type="ECO:0000313" key="2">
    <source>
        <dbReference type="Proteomes" id="UP000296049"/>
    </source>
</evidence>
<reference evidence="2" key="1">
    <citation type="journal article" date="2013" name="Nat. Genet.">
        <title>The duck genome and transcriptome provide insight into an avian influenza virus reservoir species.</title>
        <authorList>
            <person name="Huang Y."/>
            <person name="Li Y."/>
            <person name="Burt D.W."/>
            <person name="Chen H."/>
            <person name="Zhang Y."/>
            <person name="Qian W."/>
            <person name="Kim H."/>
            <person name="Gan S."/>
            <person name="Zhao Y."/>
            <person name="Li J."/>
            <person name="Yi K."/>
            <person name="Feng H."/>
            <person name="Zhu P."/>
            <person name="Li B."/>
            <person name="Liu Q."/>
            <person name="Fairley S."/>
            <person name="Magor K.E."/>
            <person name="Du Z."/>
            <person name="Hu X."/>
            <person name="Goodman L."/>
            <person name="Tafer H."/>
            <person name="Vignal A."/>
            <person name="Lee T."/>
            <person name="Kim K.W."/>
            <person name="Sheng Z."/>
            <person name="An Y."/>
            <person name="Searle S."/>
            <person name="Herrero J."/>
            <person name="Groenen M.A."/>
            <person name="Crooijmans R.P."/>
            <person name="Faraut T."/>
            <person name="Cai Q."/>
            <person name="Webster R.G."/>
            <person name="Aldridge J.R."/>
            <person name="Warren W.C."/>
            <person name="Bartschat S."/>
            <person name="Kehr S."/>
            <person name="Marz M."/>
            <person name="Stadler P.F."/>
            <person name="Smith J."/>
            <person name="Kraus R.H."/>
            <person name="Zhao Y."/>
            <person name="Ren L."/>
            <person name="Fei J."/>
            <person name="Morisson M."/>
            <person name="Kaiser P."/>
            <person name="Griffin D.K."/>
            <person name="Rao M."/>
            <person name="Pitel F."/>
            <person name="Wang J."/>
            <person name="Li N."/>
        </authorList>
    </citation>
    <scope>NUCLEOTIDE SEQUENCE [LARGE SCALE GENOMIC DNA]</scope>
</reference>
<dbReference type="AlphaFoldDB" id="R0M5V2"/>
<sequence length="136" mass="15282">MTKEGTEGLSPDAGCHLPTGTVGWPFGCAVQSFTDLRALRCSGGCLTESQSHRLRDDQRKKKVATCGMNCEREQEWRPAKLGVIAPSRLRNPKRSRSLVSLWGASKEELQHCAAPKHSFWEQKRYVSLCREMGTYQ</sequence>